<gene>
    <name evidence="1" type="ORF">A3Q56_02636</name>
</gene>
<dbReference type="AlphaFoldDB" id="A0A177B5Y3"/>
<dbReference type="EMBL" id="LWCA01000267">
    <property type="protein sequence ID" value="OAF69530.1"/>
    <property type="molecule type" value="Genomic_DNA"/>
</dbReference>
<dbReference type="Proteomes" id="UP000078046">
    <property type="component" value="Unassembled WGS sequence"/>
</dbReference>
<proteinExistence type="predicted"/>
<feature type="non-terminal residue" evidence="1">
    <location>
        <position position="1"/>
    </location>
</feature>
<sequence>FKAANTQNATINEMSMIVIWESTSTINPIFTRIYNCPKLKFTLHTDYLIKDVNCVKNAPSVNNPDE</sequence>
<name>A0A177B5Y3_9BILA</name>
<reference evidence="1 2" key="1">
    <citation type="submission" date="2016-04" db="EMBL/GenBank/DDBJ databases">
        <title>The genome of Intoshia linei affirms orthonectids as highly simplified spiralians.</title>
        <authorList>
            <person name="Mikhailov K.V."/>
            <person name="Slusarev G.S."/>
            <person name="Nikitin M.A."/>
            <person name="Logacheva M.D."/>
            <person name="Penin A."/>
            <person name="Aleoshin V."/>
            <person name="Panchin Y.V."/>
        </authorList>
    </citation>
    <scope>NUCLEOTIDE SEQUENCE [LARGE SCALE GENOMIC DNA]</scope>
    <source>
        <strain evidence="1">Intl2013</strain>
        <tissue evidence="1">Whole animal</tissue>
    </source>
</reference>
<evidence type="ECO:0000313" key="2">
    <source>
        <dbReference type="Proteomes" id="UP000078046"/>
    </source>
</evidence>
<protein>
    <submittedName>
        <fullName evidence="1">Uncharacterized protein</fullName>
    </submittedName>
</protein>
<accession>A0A177B5Y3</accession>
<organism evidence="1 2">
    <name type="scientific">Intoshia linei</name>
    <dbReference type="NCBI Taxonomy" id="1819745"/>
    <lineage>
        <taxon>Eukaryota</taxon>
        <taxon>Metazoa</taxon>
        <taxon>Spiralia</taxon>
        <taxon>Lophotrochozoa</taxon>
        <taxon>Mesozoa</taxon>
        <taxon>Orthonectida</taxon>
        <taxon>Rhopaluridae</taxon>
        <taxon>Intoshia</taxon>
    </lineage>
</organism>
<keyword evidence="2" id="KW-1185">Reference proteome</keyword>
<evidence type="ECO:0000313" key="1">
    <source>
        <dbReference type="EMBL" id="OAF69530.1"/>
    </source>
</evidence>
<comment type="caution">
    <text evidence="1">The sequence shown here is derived from an EMBL/GenBank/DDBJ whole genome shotgun (WGS) entry which is preliminary data.</text>
</comment>